<dbReference type="GO" id="GO:0006260">
    <property type="term" value="P:DNA replication"/>
    <property type="evidence" value="ECO:0007669"/>
    <property type="project" value="InterPro"/>
</dbReference>
<dbReference type="EMBL" id="QRPV01000019">
    <property type="protein sequence ID" value="RHM41585.1"/>
    <property type="molecule type" value="Genomic_DNA"/>
</dbReference>
<dbReference type="Proteomes" id="UP000286038">
    <property type="component" value="Unassembled WGS sequence"/>
</dbReference>
<reference evidence="1 2" key="1">
    <citation type="submission" date="2018-08" db="EMBL/GenBank/DDBJ databases">
        <title>A genome reference for cultivated species of the human gut microbiota.</title>
        <authorList>
            <person name="Zou Y."/>
            <person name="Xue W."/>
            <person name="Luo G."/>
        </authorList>
    </citation>
    <scope>NUCLEOTIDE SEQUENCE [LARGE SCALE GENOMIC DNA]</scope>
    <source>
        <strain evidence="1 2">AF34-33</strain>
    </source>
</reference>
<protein>
    <recommendedName>
        <fullName evidence="3">Replication-associated protein G2P N-terminal domain-containing protein</fullName>
    </recommendedName>
</protein>
<organism evidence="1 2">
    <name type="scientific">Butyricimonas virosa</name>
    <dbReference type="NCBI Taxonomy" id="544645"/>
    <lineage>
        <taxon>Bacteria</taxon>
        <taxon>Pseudomonadati</taxon>
        <taxon>Bacteroidota</taxon>
        <taxon>Bacteroidia</taxon>
        <taxon>Bacteroidales</taxon>
        <taxon>Odoribacteraceae</taxon>
        <taxon>Butyricimonas</taxon>
    </lineage>
</organism>
<proteinExistence type="predicted"/>
<evidence type="ECO:0008006" key="3">
    <source>
        <dbReference type="Google" id="ProtNLM"/>
    </source>
</evidence>
<dbReference type="RefSeq" id="WP_118450534.1">
    <property type="nucleotide sequence ID" value="NZ_CABJDM010000019.1"/>
</dbReference>
<accession>A0A415QFC8</accession>
<name>A0A415QFC8_9BACT</name>
<gene>
    <name evidence="1" type="ORF">DWZ68_13270</name>
</gene>
<sequence length="355" mass="41724">MIDSIKIILKDFSGDLSNCTFVEPKKLINNIEGKKYDYVNYRLYNKSSSAKHYLSVSQNKKTGTVTLTGSLRKRSYNRVTLLDMSQSMFVQTLKGIAKELCIPFEELRRAKFTQCEVGANIRTRIPAIEMLPLVVDYAHYERIDDYIEKGTLYFNGADRLLKLYVKDDEIAAHSFSEEKRKLKKMSFDRLKAKGIHYLRIEFTMKTHRSFRNKGMDHIRTVGDLIDHYSELYDFWTKEINRIVIFNKLRYNEAELFSKEKEIILGLEKLGFFEFVDRYQDFCMSTTTTSKSAKSAKSDAFKEVRLILDKYFDRKEYNKFSLRIDVAKYLIGKSKQFELNLPLLIRNLWGVSTLNK</sequence>
<evidence type="ECO:0000313" key="1">
    <source>
        <dbReference type="EMBL" id="RHM41585.1"/>
    </source>
</evidence>
<comment type="caution">
    <text evidence="1">The sequence shown here is derived from an EMBL/GenBank/DDBJ whole genome shotgun (WGS) entry which is preliminary data.</text>
</comment>
<evidence type="ECO:0000313" key="2">
    <source>
        <dbReference type="Proteomes" id="UP000286038"/>
    </source>
</evidence>
<dbReference type="AlphaFoldDB" id="A0A415QFC8"/>